<accession>A0A076KVJ7</accession>
<evidence type="ECO:0000313" key="1">
    <source>
        <dbReference type="EMBL" id="AII98065.1"/>
    </source>
</evidence>
<dbReference type="AlphaFoldDB" id="A0A076KVJ7"/>
<sequence>MDSHSIDQLNVWLRSMCVM</sequence>
<organism evidence="1">
    <name type="scientific">Nephila pilipes</name>
    <name type="common">Giant wood spider</name>
    <name type="synonym">Nephila maculata</name>
    <dbReference type="NCBI Taxonomy" id="299642"/>
    <lineage>
        <taxon>Eukaryota</taxon>
        <taxon>Metazoa</taxon>
        <taxon>Ecdysozoa</taxon>
        <taxon>Arthropoda</taxon>
        <taxon>Chelicerata</taxon>
        <taxon>Arachnida</taxon>
        <taxon>Araneae</taxon>
        <taxon>Araneomorphae</taxon>
        <taxon>Entelegynae</taxon>
        <taxon>Araneoidea</taxon>
        <taxon>Nephilidae</taxon>
        <taxon>Nephila</taxon>
    </lineage>
</organism>
<proteinExistence type="evidence at transcript level"/>
<name>A0A076KVJ7_NEPPI</name>
<dbReference type="EMBL" id="KF433744">
    <property type="protein sequence ID" value="AII98065.1"/>
    <property type="molecule type" value="mRNA"/>
</dbReference>
<protein>
    <submittedName>
        <fullName evidence="1">BLTX725</fullName>
    </submittedName>
</protein>
<reference evidence="1" key="1">
    <citation type="submission" date="2013-07" db="EMBL/GenBank/DDBJ databases">
        <title>Nephila pilipes venom gland.</title>
        <authorList>
            <person name="Huo L.J."/>
        </authorList>
    </citation>
    <scope>NUCLEOTIDE SEQUENCE</scope>
    <source>
        <tissue evidence="1">Venom gland</tissue>
    </source>
</reference>